<name>A0A1F5YD04_9BACT</name>
<dbReference type="PANTHER" id="PTHR30332:SF24">
    <property type="entry name" value="SECRETIN GSPD-RELATED"/>
    <property type="match status" value="1"/>
</dbReference>
<dbReference type="PRINTS" id="PR00811">
    <property type="entry name" value="BCTERIALGSPD"/>
</dbReference>
<accession>A0A1F5YD04</accession>
<evidence type="ECO:0000256" key="3">
    <source>
        <dbReference type="ARBA" id="ARBA00023136"/>
    </source>
</evidence>
<dbReference type="Pfam" id="PF00263">
    <property type="entry name" value="Secretin"/>
    <property type="match status" value="1"/>
</dbReference>
<feature type="compositionally biased region" description="Basic and acidic residues" evidence="5">
    <location>
        <begin position="309"/>
        <end position="330"/>
    </location>
</feature>
<comment type="caution">
    <text evidence="7">The sequence shown here is derived from an EMBL/GenBank/DDBJ whole genome shotgun (WGS) entry which is preliminary data.</text>
</comment>
<gene>
    <name evidence="7" type="ORF">A2Z06_01560</name>
</gene>
<keyword evidence="3" id="KW-0472">Membrane</keyword>
<dbReference type="PANTHER" id="PTHR30332">
    <property type="entry name" value="PROBABLE GENERAL SECRETION PATHWAY PROTEIN D"/>
    <property type="match status" value="1"/>
</dbReference>
<evidence type="ECO:0000256" key="4">
    <source>
        <dbReference type="RuleBase" id="RU004003"/>
    </source>
</evidence>
<dbReference type="AlphaFoldDB" id="A0A1F5YD04"/>
<dbReference type="InterPro" id="IPR004846">
    <property type="entry name" value="T2SS/T3SS_dom"/>
</dbReference>
<dbReference type="InterPro" id="IPR050810">
    <property type="entry name" value="Bact_Secretion_Sys_Channel"/>
</dbReference>
<proteinExistence type="inferred from homology"/>
<dbReference type="GO" id="GO:0016020">
    <property type="term" value="C:membrane"/>
    <property type="evidence" value="ECO:0007669"/>
    <property type="project" value="UniProtKB-SubCell"/>
</dbReference>
<keyword evidence="2" id="KW-0732">Signal</keyword>
<organism evidence="7 8">
    <name type="scientific">Candidatus Glassbacteria bacterium RBG_16_58_8</name>
    <dbReference type="NCBI Taxonomy" id="1817866"/>
    <lineage>
        <taxon>Bacteria</taxon>
        <taxon>Candidatus Glassiibacteriota</taxon>
    </lineage>
</organism>
<evidence type="ECO:0000259" key="6">
    <source>
        <dbReference type="Pfam" id="PF00263"/>
    </source>
</evidence>
<feature type="compositionally biased region" description="Acidic residues" evidence="5">
    <location>
        <begin position="332"/>
        <end position="342"/>
    </location>
</feature>
<evidence type="ECO:0000313" key="8">
    <source>
        <dbReference type="Proteomes" id="UP000179034"/>
    </source>
</evidence>
<protein>
    <recommendedName>
        <fullName evidence="6">Type II/III secretion system secretin-like domain-containing protein</fullName>
    </recommendedName>
</protein>
<evidence type="ECO:0000256" key="5">
    <source>
        <dbReference type="SAM" id="MobiDB-lite"/>
    </source>
</evidence>
<evidence type="ECO:0000256" key="2">
    <source>
        <dbReference type="ARBA" id="ARBA00022729"/>
    </source>
</evidence>
<comment type="subcellular location">
    <subcellularLocation>
        <location evidence="1">Membrane</location>
    </subcellularLocation>
</comment>
<comment type="similarity">
    <text evidence="4">Belongs to the bacterial secretin family.</text>
</comment>
<dbReference type="Gene3D" id="3.30.1370.120">
    <property type="match status" value="1"/>
</dbReference>
<dbReference type="EMBL" id="MFIW01000015">
    <property type="protein sequence ID" value="OGF98065.1"/>
    <property type="molecule type" value="Genomic_DNA"/>
</dbReference>
<dbReference type="GO" id="GO:0015627">
    <property type="term" value="C:type II protein secretion system complex"/>
    <property type="evidence" value="ECO:0007669"/>
    <property type="project" value="TreeGrafter"/>
</dbReference>
<dbReference type="GO" id="GO:0009306">
    <property type="term" value="P:protein secretion"/>
    <property type="evidence" value="ECO:0007669"/>
    <property type="project" value="InterPro"/>
</dbReference>
<reference evidence="7 8" key="1">
    <citation type="journal article" date="2016" name="Nat. Commun.">
        <title>Thousands of microbial genomes shed light on interconnected biogeochemical processes in an aquifer system.</title>
        <authorList>
            <person name="Anantharaman K."/>
            <person name="Brown C.T."/>
            <person name="Hug L.A."/>
            <person name="Sharon I."/>
            <person name="Castelle C.J."/>
            <person name="Probst A.J."/>
            <person name="Thomas B.C."/>
            <person name="Singh A."/>
            <person name="Wilkins M.J."/>
            <person name="Karaoz U."/>
            <person name="Brodie E.L."/>
            <person name="Williams K.H."/>
            <person name="Hubbard S.S."/>
            <person name="Banfield J.F."/>
        </authorList>
    </citation>
    <scope>NUCLEOTIDE SEQUENCE [LARGE SCALE GENOMIC DNA]</scope>
</reference>
<evidence type="ECO:0000256" key="1">
    <source>
        <dbReference type="ARBA" id="ARBA00004370"/>
    </source>
</evidence>
<evidence type="ECO:0000313" key="7">
    <source>
        <dbReference type="EMBL" id="OGF98065.1"/>
    </source>
</evidence>
<dbReference type="InterPro" id="IPR038591">
    <property type="entry name" value="NolW-like_sf"/>
</dbReference>
<feature type="domain" description="Type II/III secretion system secretin-like" evidence="6">
    <location>
        <begin position="119"/>
        <end position="279"/>
    </location>
</feature>
<dbReference type="PRINTS" id="PR01032">
    <property type="entry name" value="PHAGEIV"/>
</dbReference>
<dbReference type="Proteomes" id="UP000179034">
    <property type="component" value="Unassembled WGS sequence"/>
</dbReference>
<dbReference type="InterPro" id="IPR001775">
    <property type="entry name" value="GspD/PilQ"/>
</dbReference>
<feature type="region of interest" description="Disordered" evidence="5">
    <location>
        <begin position="301"/>
        <end position="342"/>
    </location>
</feature>
<sequence length="342" mass="38242">MAGGLTIVADRAMNALVIRTSRQVFESLKPTIQQLDIMPLQVLIEVMIAEVSLDKKTEYGLEYFFQEQKDHLGIEGARGSIKGEFTLDSLGVKRETQAEPLGVIYGIMKPNQASLAIKALASMADVNILSTPTVLTSNNKEAKILVGQEVPFESSRRTLEGGVIDVTVEFRDVGIELDIKPHINNERFVSLWVKQSVNDLTQTVLFNANVITKREVETSVVVRDTESVIIGGLMTHDKTIAESGIPFLKDIPILGYLFKSHATRILKRELLLVLTPHVVATPEEVRAVTEEQTGKMKMFEEYREEVEEKQELEKEQEVEREQGVEERGEVEPLPEDGAEETP</sequence>